<evidence type="ECO:0000313" key="2">
    <source>
        <dbReference type="EMBL" id="KXZ47877.1"/>
    </source>
</evidence>
<sequence>MQRGVHSLDQAEDVGYYFKYLGGIAFSARDAPLEAPGAVEVVAASSKHGLAFFSDLSGVYGLSTASLPSQLAKDVGGEGYAPPQPSDVCVWHQPRAGITHLALSADEEVLAAVDAAEGVLSFFPLAHLAAGGQASPHWTLSVGVGIRQFAWCKAAAAQQGSGPSDFLVVTAEGGLLLGRYGDASSLQGVATGGVLAADWCPREFGTGKDSPAFAYSTGSQLVIAAVRGAGLATQTVATLPLQHPDEPDARFESLRWVLSDSIVLGATLLGDGEGDDEYSCLLALSGWQAVAAAPPQGATLHTDNPGMVEADSTPALSGPYLHAVSLARWGAVVRAHRKASDDHVRLLVTAQGEFGGGDSGPQSVSITEDKLGIRLPNGPGGDNNYVLGLAIDTSTPMDPLPHPLSSEKPPLTPPPVLLVATSDGALRVYAFGHLDLQAPVRPGPDAVVPLPAQPPAWAVVSETADSGFAVDMADAAAKAALPDADDDNLDSDGGEEATSAPRAAMSAGFGPSGLQTAGSATAAMSTELDPPATVAAEDQAARVALPGDDDDDLLDADDEPQGGAAERRRASAAARLASDSESGEEVTSPGVYGLSTASLPSQLAKDVGGEGYAPPQPSDVCVWHQPRAGITHLALSADEEVLAAVDAAEGVLSFFPLAHLAAGGQASPHWTLSVGVGIRQFAWCKAAAAQQGSGPSVFLVVTAEGGLLLGRYGDASSLQGVATGGVLAADWCPREFGTGKDSPAFAYSTGSQLVIAAVRGAGLATQMLATLPLQHPSEPNARFESLRWVLSDSIVLGATPLGDGEGDDEYSCLLALSGWQAVAAAPPQGATLHTDNPGMVEADSTPALSGPYLHAVSLARWGAVVRAHRKASDDHVRLLVTAQGEFGGGDSGPQSVSITEDKMGIRLPNGPGGDNNYVLGLAIDTSTPMDPLPHPLSSEKPPLTPPPVLLVATSDGALRVYAFGHLDLQAPVRPGPDAVVPLPAQPPAWAVVSGAADAAREPERASVAAGDESDAESGEEVTSPAAGAPTAGGSAGLFAPPMQALKPPTATDSFIPASSFTGPKPGFVFTTRSGLTGYYKDTPPAAPAAAPAAAKAPAVAAVAAAPQPAAKTAAAVKPAVVVPPPRPPSPDVPAPKAQLASESKEGASAEASFLKDLHEARKMTAKMGAIIKDVAAGCPDAVGAVGGYKAVAAEVTALARRTAALRAQYERANKRVANLVDGLGALEGRLDALQLFSGAAGGALGGRAVPGGSAALATLEANLPLEPALEGLRRDVMTRLEALGGCLGELEDVLDSWEGPAGSALSSAASRILVLAAKLEESGACPMGLLKDPNGPLAALTAWCRNGGTGAPADKALLTSGAAAGGTPGATTPGGASAEPQWQTPRSTGGRRSPLLSAGATPGSPLQQTPASPQLAAVDAVLPQLQALARPGGKVRVTSAVRPPQQLEPPGHALLQLLAAAEAAGAAQPGGPEPSSPPRAQIKPTRMISLEAPQQPAAKMAAVHQPPAAFNFGALGGAGASVVPPTPSLTIKPAAAPAAPPAAAPVAAKPAAAPAATAAPAAAKPKASQPPIPSMAQMQAANKLQATVVPGASAAAKPAAPAAAPAAPAAPKPSGGGQPPVPTMALFAQAAQAHQKLAATQQAPPAARPTDSGSSAGSTATSKPPASKPPAAAQPPVPSLESTRAAAAAHARMQQSQQQKTAEAGTGAAAAAPTTAAPTAPAAAAATTAAPAAGGFGFGFGLTTGASAGSAPATGASTGASLFGALSAPASAPSGGGLFGALSTAPAAASSAAASAPAAAASIGAAAGGLSFGFGALGFGSSAAAPATSSAASVPSGSVPAGSGDGLFGAFGAGSSGSMFGAASAAASSAAPAAAPAAATAASAAASASAPAAGGFGVFGASATTSSPAASTGLSGAMGMFGSLGFGNAASSPASAAAGSSAAAAAPAATSSPFGAFGSPAPAATTPAPAAPSPFGTFASSAATAGASGFGAFGSAPASAPAASQSSAAAPTSSMFGTFGSSAPAPAAPSGPFGGAGGGMFGTSGGIQSKAAMPAVQAGMFSSFGQSSGFGSPAGAAAFGAPSTLGGGAAPAFGSAPTPPAPAAGAFGSPGFGAPTAFGSPAPVPPAAPASPFGAGFGQSNAFGSAATAGNAFSGFAQAATSSAALSGGGGFGAFSSAAPTPPAPAGGGFAAFAGQSGGFGGFGGGFGAAAQQPQQQTGGAFGGAAAPTGGGFSAFSTPAAGGGGAAADMWKPRK</sequence>
<feature type="compositionally biased region" description="Acidic residues" evidence="1">
    <location>
        <begin position="547"/>
        <end position="560"/>
    </location>
</feature>
<dbReference type="Gene3D" id="2.130.10.10">
    <property type="entry name" value="YVTN repeat-like/Quinoprotein amine dehydrogenase"/>
    <property type="match status" value="2"/>
</dbReference>
<feature type="region of interest" description="Disordered" evidence="1">
    <location>
        <begin position="545"/>
        <end position="593"/>
    </location>
</feature>
<feature type="compositionally biased region" description="Pro residues" evidence="1">
    <location>
        <begin position="1666"/>
        <end position="1678"/>
    </location>
</feature>
<feature type="region of interest" description="Disordered" evidence="1">
    <location>
        <begin position="994"/>
        <end position="1041"/>
    </location>
</feature>
<reference evidence="3" key="1">
    <citation type="journal article" date="2016" name="Nat. Commun.">
        <title>The Gonium pectorale genome demonstrates co-option of cell cycle regulation during the evolution of multicellularity.</title>
        <authorList>
            <person name="Hanschen E.R."/>
            <person name="Marriage T.N."/>
            <person name="Ferris P.J."/>
            <person name="Hamaji T."/>
            <person name="Toyoda A."/>
            <person name="Fujiyama A."/>
            <person name="Neme R."/>
            <person name="Noguchi H."/>
            <person name="Minakuchi Y."/>
            <person name="Suzuki M."/>
            <person name="Kawai-Toyooka H."/>
            <person name="Smith D.R."/>
            <person name="Sparks H."/>
            <person name="Anderson J."/>
            <person name="Bakaric R."/>
            <person name="Luria V."/>
            <person name="Karger A."/>
            <person name="Kirschner M.W."/>
            <person name="Durand P.M."/>
            <person name="Michod R.E."/>
            <person name="Nozaki H."/>
            <person name="Olson B.J."/>
        </authorList>
    </citation>
    <scope>NUCLEOTIDE SEQUENCE [LARGE SCALE GENOMIC DNA]</scope>
    <source>
        <strain evidence="3">NIES-2863</strain>
    </source>
</reference>
<dbReference type="GO" id="GO:0006405">
    <property type="term" value="P:RNA export from nucleus"/>
    <property type="evidence" value="ECO:0007669"/>
    <property type="project" value="InterPro"/>
</dbReference>
<dbReference type="PANTHER" id="PTHR34418">
    <property type="entry name" value="NUCLEAR PORE COMPLEX PROTEIN NUP214 ISOFORM X1"/>
    <property type="match status" value="1"/>
</dbReference>
<accession>A0A150GDF0</accession>
<feature type="compositionally biased region" description="Low complexity" evidence="1">
    <location>
        <begin position="1022"/>
        <end position="1032"/>
    </location>
</feature>
<feature type="region of interest" description="Disordered" evidence="1">
    <location>
        <begin position="1630"/>
        <end position="1713"/>
    </location>
</feature>
<feature type="compositionally biased region" description="Acidic residues" evidence="1">
    <location>
        <begin position="483"/>
        <end position="495"/>
    </location>
</feature>
<feature type="compositionally biased region" description="Low complexity" evidence="1">
    <location>
        <begin position="571"/>
        <end position="580"/>
    </location>
</feature>
<dbReference type="InterPro" id="IPR015943">
    <property type="entry name" value="WD40/YVTN_repeat-like_dom_sf"/>
</dbReference>
<feature type="compositionally biased region" description="Polar residues" evidence="1">
    <location>
        <begin position="513"/>
        <end position="523"/>
    </location>
</feature>
<feature type="compositionally biased region" description="Low complexity" evidence="1">
    <location>
        <begin position="1369"/>
        <end position="1378"/>
    </location>
</feature>
<dbReference type="InterPro" id="IPR044694">
    <property type="entry name" value="NUP214"/>
</dbReference>
<keyword evidence="3" id="KW-1185">Reference proteome</keyword>
<evidence type="ECO:0000313" key="3">
    <source>
        <dbReference type="Proteomes" id="UP000075714"/>
    </source>
</evidence>
<protein>
    <submittedName>
        <fullName evidence="2">Uncharacterized protein</fullName>
    </submittedName>
</protein>
<feature type="compositionally biased region" description="Pro residues" evidence="1">
    <location>
        <begin position="1122"/>
        <end position="1133"/>
    </location>
</feature>
<dbReference type="PANTHER" id="PTHR34418:SF3">
    <property type="entry name" value="NUCLEAR PORE COMPLEX PROTEIN NUP214"/>
    <property type="match status" value="1"/>
</dbReference>
<dbReference type="Proteomes" id="UP000075714">
    <property type="component" value="Unassembled WGS sequence"/>
</dbReference>
<feature type="compositionally biased region" description="Low complexity" evidence="1">
    <location>
        <begin position="1630"/>
        <end position="1665"/>
    </location>
</feature>
<feature type="compositionally biased region" description="Low complexity" evidence="1">
    <location>
        <begin position="1685"/>
        <end position="1713"/>
    </location>
</feature>
<evidence type="ECO:0000256" key="1">
    <source>
        <dbReference type="SAM" id="MobiDB-lite"/>
    </source>
</evidence>
<dbReference type="STRING" id="33097.A0A150GDF0"/>
<feature type="region of interest" description="Disordered" evidence="1">
    <location>
        <begin position="482"/>
        <end position="523"/>
    </location>
</feature>
<proteinExistence type="predicted"/>
<dbReference type="GO" id="GO:0017056">
    <property type="term" value="F:structural constituent of nuclear pore"/>
    <property type="evidence" value="ECO:0007669"/>
    <property type="project" value="InterPro"/>
</dbReference>
<feature type="region of interest" description="Disordered" evidence="1">
    <location>
        <begin position="1462"/>
        <end position="1481"/>
    </location>
</feature>
<name>A0A150GDF0_GONPE</name>
<gene>
    <name evidence="2" type="ORF">GPECTOR_32g490</name>
</gene>
<organism evidence="2 3">
    <name type="scientific">Gonium pectorale</name>
    <name type="common">Green alga</name>
    <dbReference type="NCBI Taxonomy" id="33097"/>
    <lineage>
        <taxon>Eukaryota</taxon>
        <taxon>Viridiplantae</taxon>
        <taxon>Chlorophyta</taxon>
        <taxon>core chlorophytes</taxon>
        <taxon>Chlorophyceae</taxon>
        <taxon>CS clade</taxon>
        <taxon>Chlamydomonadales</taxon>
        <taxon>Volvocaceae</taxon>
        <taxon>Gonium</taxon>
    </lineage>
</organism>
<feature type="region of interest" description="Disordered" evidence="1">
    <location>
        <begin position="1122"/>
        <end position="1146"/>
    </location>
</feature>
<dbReference type="OrthoDB" id="248320at2759"/>
<feature type="region of interest" description="Disordered" evidence="1">
    <location>
        <begin position="1359"/>
        <end position="1412"/>
    </location>
</feature>
<dbReference type="EMBL" id="LSYV01000033">
    <property type="protein sequence ID" value="KXZ47877.1"/>
    <property type="molecule type" value="Genomic_DNA"/>
</dbReference>
<comment type="caution">
    <text evidence="2">The sequence shown here is derived from an EMBL/GenBank/DDBJ whole genome shotgun (WGS) entry which is preliminary data.</text>
</comment>